<organism evidence="2 3">
    <name type="scientific">Crateriforma conspicua</name>
    <dbReference type="NCBI Taxonomy" id="2527996"/>
    <lineage>
        <taxon>Bacteria</taxon>
        <taxon>Pseudomonadati</taxon>
        <taxon>Planctomycetota</taxon>
        <taxon>Planctomycetia</taxon>
        <taxon>Planctomycetales</taxon>
        <taxon>Planctomycetaceae</taxon>
        <taxon>Crateriforma</taxon>
    </lineage>
</organism>
<dbReference type="AlphaFoldDB" id="A0A5C5YC64"/>
<evidence type="ECO:0008006" key="4">
    <source>
        <dbReference type="Google" id="ProtNLM"/>
    </source>
</evidence>
<accession>A0A5C5YC64</accession>
<evidence type="ECO:0000256" key="1">
    <source>
        <dbReference type="SAM" id="MobiDB-lite"/>
    </source>
</evidence>
<protein>
    <recommendedName>
        <fullName evidence="4">Peptidase MA-like domain-containing protein</fullName>
    </recommendedName>
</protein>
<gene>
    <name evidence="2" type="ORF">Pan14r_43580</name>
</gene>
<comment type="caution">
    <text evidence="2">The sequence shown here is derived from an EMBL/GenBank/DDBJ whole genome shotgun (WGS) entry which is preliminary data.</text>
</comment>
<feature type="region of interest" description="Disordered" evidence="1">
    <location>
        <begin position="389"/>
        <end position="409"/>
    </location>
</feature>
<feature type="compositionally biased region" description="Polar residues" evidence="1">
    <location>
        <begin position="348"/>
        <end position="362"/>
    </location>
</feature>
<evidence type="ECO:0000313" key="3">
    <source>
        <dbReference type="Proteomes" id="UP000317238"/>
    </source>
</evidence>
<dbReference type="EMBL" id="SJPL01000001">
    <property type="protein sequence ID" value="TWT72041.1"/>
    <property type="molecule type" value="Genomic_DNA"/>
</dbReference>
<proteinExistence type="predicted"/>
<feature type="compositionally biased region" description="Low complexity" evidence="1">
    <location>
        <begin position="315"/>
        <end position="341"/>
    </location>
</feature>
<dbReference type="RefSeq" id="WP_197203908.1">
    <property type="nucleotide sequence ID" value="NZ_SJPL01000001.1"/>
</dbReference>
<sequence>MDAVFRSRRTGGSVCLALGWMIWLLMPTSFATAAKARTINFMVDAPTPQLAQQVARSAEKYRQDLAMHWLGRVLPDWPSPCPINVVAGNYPAQGVTTYNPQPVRDFRMEVVGTPQRILDSVLPHEITHTVLATHFGRPLPRWADEGICTTVEHPDEKRKHEIKLREFLHTRRGIKMNELFLMKEYPSDILPMYAQGYSVCRFLIAQKDARTFIRFLDDYMKQPSWTQNVRKHYGYESLRELQENWLAWVADGSGDVDAYVKSDAATSPVTLAAATNTTRRNDPPSVRLAGATEPAPSGDGGTAGRGWYLRNRDNPAATASASSASASTASANPASPQTAAAEPGRSSGHASTPIQTPPSGTALSAIAPPPSVRGDQFYSTAHPQAEQRIARGDFPAPAQGQARALRAGDMDQDAWRGTASEAVQYDAAAARYLR</sequence>
<feature type="region of interest" description="Disordered" evidence="1">
    <location>
        <begin position="271"/>
        <end position="377"/>
    </location>
</feature>
<name>A0A5C5YC64_9PLAN</name>
<keyword evidence="3" id="KW-1185">Reference proteome</keyword>
<evidence type="ECO:0000313" key="2">
    <source>
        <dbReference type="EMBL" id="TWT72041.1"/>
    </source>
</evidence>
<dbReference type="Proteomes" id="UP000317238">
    <property type="component" value="Unassembled WGS sequence"/>
</dbReference>
<reference evidence="2 3" key="1">
    <citation type="submission" date="2019-02" db="EMBL/GenBank/DDBJ databases">
        <title>Deep-cultivation of Planctomycetes and their phenomic and genomic characterization uncovers novel biology.</title>
        <authorList>
            <person name="Wiegand S."/>
            <person name="Jogler M."/>
            <person name="Boedeker C."/>
            <person name="Pinto D."/>
            <person name="Vollmers J."/>
            <person name="Rivas-Marin E."/>
            <person name="Kohn T."/>
            <person name="Peeters S.H."/>
            <person name="Heuer A."/>
            <person name="Rast P."/>
            <person name="Oberbeckmann S."/>
            <person name="Bunk B."/>
            <person name="Jeske O."/>
            <person name="Meyerdierks A."/>
            <person name="Storesund J.E."/>
            <person name="Kallscheuer N."/>
            <person name="Luecker S."/>
            <person name="Lage O.M."/>
            <person name="Pohl T."/>
            <person name="Merkel B.J."/>
            <person name="Hornburger P."/>
            <person name="Mueller R.-W."/>
            <person name="Bruemmer F."/>
            <person name="Labrenz M."/>
            <person name="Spormann A.M."/>
            <person name="Op Den Camp H."/>
            <person name="Overmann J."/>
            <person name="Amann R."/>
            <person name="Jetten M.S.M."/>
            <person name="Mascher T."/>
            <person name="Medema M.H."/>
            <person name="Devos D.P."/>
            <person name="Kaster A.-K."/>
            <person name="Ovreas L."/>
            <person name="Rohde M."/>
            <person name="Galperin M.Y."/>
            <person name="Jogler C."/>
        </authorList>
    </citation>
    <scope>NUCLEOTIDE SEQUENCE [LARGE SCALE GENOMIC DNA]</scope>
    <source>
        <strain evidence="2 3">Pan14r</strain>
    </source>
</reference>